<dbReference type="InParanoid" id="A0A1C4VN20"/>
<dbReference type="EMBL" id="LT607413">
    <property type="protein sequence ID" value="SCE85402.1"/>
    <property type="molecule type" value="Genomic_DNA"/>
</dbReference>
<feature type="signal peptide" evidence="1">
    <location>
        <begin position="1"/>
        <end position="38"/>
    </location>
</feature>
<protein>
    <submittedName>
        <fullName evidence="2">Uncharacterized protein</fullName>
    </submittedName>
</protein>
<gene>
    <name evidence="2" type="ORF">GA0070618_1408</name>
</gene>
<keyword evidence="3" id="KW-1185">Reference proteome</keyword>
<reference evidence="3" key="1">
    <citation type="submission" date="2016-06" db="EMBL/GenBank/DDBJ databases">
        <authorList>
            <person name="Varghese N."/>
            <person name="Submissions Spin"/>
        </authorList>
    </citation>
    <scope>NUCLEOTIDE SEQUENCE [LARGE SCALE GENOMIC DNA]</scope>
    <source>
        <strain evidence="3">DSM 43816</strain>
    </source>
</reference>
<proteinExistence type="predicted"/>
<dbReference type="Proteomes" id="UP000198253">
    <property type="component" value="Chromosome I"/>
</dbReference>
<evidence type="ECO:0000313" key="2">
    <source>
        <dbReference type="EMBL" id="SCE85402.1"/>
    </source>
</evidence>
<accession>A0A1C4VN20</accession>
<feature type="chain" id="PRO_5008706099" evidence="1">
    <location>
        <begin position="39"/>
        <end position="292"/>
    </location>
</feature>
<dbReference type="AlphaFoldDB" id="A0A1C4VN20"/>
<evidence type="ECO:0000256" key="1">
    <source>
        <dbReference type="SAM" id="SignalP"/>
    </source>
</evidence>
<organism evidence="2 3">
    <name type="scientific">Micromonospora echinospora</name>
    <name type="common">Micromonospora purpurea</name>
    <dbReference type="NCBI Taxonomy" id="1877"/>
    <lineage>
        <taxon>Bacteria</taxon>
        <taxon>Bacillati</taxon>
        <taxon>Actinomycetota</taxon>
        <taxon>Actinomycetes</taxon>
        <taxon>Micromonosporales</taxon>
        <taxon>Micromonosporaceae</taxon>
        <taxon>Micromonospora</taxon>
    </lineage>
</organism>
<dbReference type="RefSeq" id="WP_088980911.1">
    <property type="nucleotide sequence ID" value="NZ_LT607413.1"/>
</dbReference>
<evidence type="ECO:0000313" key="3">
    <source>
        <dbReference type="Proteomes" id="UP000198253"/>
    </source>
</evidence>
<keyword evidence="1" id="KW-0732">Signal</keyword>
<dbReference type="OrthoDB" id="3544312at2"/>
<name>A0A1C4VN20_MICEC</name>
<sequence>MHARSHRVRAAGRTALSLALVSATVLTTQLTLVAPAAAALPGLTRVTSTGPSNSDWKTWQAACPANTLLIGGGGRLNGGDGQIVMDTMVPVFGTTDVYSVTGREDDAPGFAGNWSITATALCAQPPVGWEHAEAASVWNSNSSKTITVGCPSGKQVLGAGVEVNGGLGQVVVDDLRPAADLSNVSFTAIEDGTGHTGTWQLRGEVICVTPPAGLNRVSGFGVLDSTPVKSVTATCPSGQRVHGVGGEVDSGAGQVRMTGVDLLSDTQVRVTAAEDEDGFAGNWAPRAYAICA</sequence>